<dbReference type="Pfam" id="PF00856">
    <property type="entry name" value="SET"/>
    <property type="match status" value="1"/>
</dbReference>
<evidence type="ECO:0000256" key="5">
    <source>
        <dbReference type="ARBA" id="ARBA00022787"/>
    </source>
</evidence>
<evidence type="ECO:0000256" key="1">
    <source>
        <dbReference type="ARBA" id="ARBA00004572"/>
    </source>
</evidence>
<dbReference type="InterPro" id="IPR002056">
    <property type="entry name" value="MAS20"/>
</dbReference>
<dbReference type="Gene3D" id="1.20.960.10">
    <property type="entry name" value="Mitochondrial outer membrane translocase complex, subunit Tom20 domain"/>
    <property type="match status" value="1"/>
</dbReference>
<evidence type="ECO:0000256" key="11">
    <source>
        <dbReference type="ARBA" id="ARBA00068548"/>
    </source>
</evidence>
<evidence type="ECO:0000256" key="7">
    <source>
        <dbReference type="ARBA" id="ARBA00022989"/>
    </source>
</evidence>
<dbReference type="FunFam" id="1.20.960.10:FF:000002">
    <property type="entry name" value="Mitochondrial import receptor subunit TOM20"/>
    <property type="match status" value="1"/>
</dbReference>
<dbReference type="CDD" id="cd20071">
    <property type="entry name" value="SET_SMYD"/>
    <property type="match status" value="1"/>
</dbReference>
<evidence type="ECO:0000313" key="18">
    <source>
        <dbReference type="Proteomes" id="UP000076532"/>
    </source>
</evidence>
<dbReference type="InterPro" id="IPR001214">
    <property type="entry name" value="SET_dom"/>
</dbReference>
<evidence type="ECO:0000256" key="13">
    <source>
        <dbReference type="ARBA" id="ARBA00080405"/>
    </source>
</evidence>
<keyword evidence="18" id="KW-1185">Reference proteome</keyword>
<dbReference type="PANTHER" id="PTHR12430:SF0">
    <property type="entry name" value="TRANSLOCASE OF OUTER MITOCHONDRIAL MEMBRANE 20"/>
    <property type="match status" value="1"/>
</dbReference>
<keyword evidence="4 15" id="KW-0812">Transmembrane</keyword>
<dbReference type="STRING" id="436010.A0A166CAV3"/>
<dbReference type="SUPFAM" id="SSF47157">
    <property type="entry name" value="Mitochondrial import receptor subunit Tom20"/>
    <property type="match status" value="1"/>
</dbReference>
<evidence type="ECO:0000256" key="2">
    <source>
        <dbReference type="ARBA" id="ARBA00005792"/>
    </source>
</evidence>
<evidence type="ECO:0000256" key="15">
    <source>
        <dbReference type="SAM" id="Phobius"/>
    </source>
</evidence>
<keyword evidence="3" id="KW-0813">Transport</keyword>
<dbReference type="GO" id="GO:0005742">
    <property type="term" value="C:mitochondrial outer membrane translocase complex"/>
    <property type="evidence" value="ECO:0007669"/>
    <property type="project" value="InterPro"/>
</dbReference>
<evidence type="ECO:0000256" key="12">
    <source>
        <dbReference type="ARBA" id="ARBA00073975"/>
    </source>
</evidence>
<keyword evidence="8" id="KW-0496">Mitochondrion</keyword>
<dbReference type="GO" id="GO:0008320">
    <property type="term" value="F:protein transmembrane transporter activity"/>
    <property type="evidence" value="ECO:0007669"/>
    <property type="project" value="TreeGrafter"/>
</dbReference>
<evidence type="ECO:0000256" key="6">
    <source>
        <dbReference type="ARBA" id="ARBA00022927"/>
    </source>
</evidence>
<dbReference type="GO" id="GO:0006886">
    <property type="term" value="P:intracellular protein transport"/>
    <property type="evidence" value="ECO:0007669"/>
    <property type="project" value="InterPro"/>
</dbReference>
<dbReference type="PRINTS" id="PR00351">
    <property type="entry name" value="OM20RECEPTOR"/>
</dbReference>
<feature type="domain" description="SET" evidence="16">
    <location>
        <begin position="176"/>
        <end position="491"/>
    </location>
</feature>
<dbReference type="Gene3D" id="2.170.270.10">
    <property type="entry name" value="SET domain"/>
    <property type="match status" value="1"/>
</dbReference>
<keyword evidence="5" id="KW-1000">Mitochondrion outer membrane</keyword>
<evidence type="ECO:0000256" key="3">
    <source>
        <dbReference type="ARBA" id="ARBA00022448"/>
    </source>
</evidence>
<dbReference type="PANTHER" id="PTHR12430">
    <property type="entry name" value="MITOCHONDRIAL IMPORT RECEPTOR SUBUNIT TOM20"/>
    <property type="match status" value="1"/>
</dbReference>
<dbReference type="GO" id="GO:0016031">
    <property type="term" value="P:tRNA import into mitochondrion"/>
    <property type="evidence" value="ECO:0007669"/>
    <property type="project" value="TreeGrafter"/>
</dbReference>
<evidence type="ECO:0000256" key="4">
    <source>
        <dbReference type="ARBA" id="ARBA00022692"/>
    </source>
</evidence>
<feature type="region of interest" description="Disordered" evidence="14">
    <location>
        <begin position="415"/>
        <end position="439"/>
    </location>
</feature>
<dbReference type="GO" id="GO:0030943">
    <property type="term" value="F:mitochondrion targeting sequence binding"/>
    <property type="evidence" value="ECO:0007669"/>
    <property type="project" value="TreeGrafter"/>
</dbReference>
<feature type="transmembrane region" description="Helical" evidence="15">
    <location>
        <begin position="12"/>
        <end position="32"/>
    </location>
</feature>
<dbReference type="SUPFAM" id="SSF82199">
    <property type="entry name" value="SET domain"/>
    <property type="match status" value="1"/>
</dbReference>
<reference evidence="17 18" key="1">
    <citation type="journal article" date="2016" name="Mol. Biol. Evol.">
        <title>Comparative Genomics of Early-Diverging Mushroom-Forming Fungi Provides Insights into the Origins of Lignocellulose Decay Capabilities.</title>
        <authorList>
            <person name="Nagy L.G."/>
            <person name="Riley R."/>
            <person name="Tritt A."/>
            <person name="Adam C."/>
            <person name="Daum C."/>
            <person name="Floudas D."/>
            <person name="Sun H."/>
            <person name="Yadav J.S."/>
            <person name="Pangilinan J."/>
            <person name="Larsson K.H."/>
            <person name="Matsuura K."/>
            <person name="Barry K."/>
            <person name="Labutti K."/>
            <person name="Kuo R."/>
            <person name="Ohm R.A."/>
            <person name="Bhattacharya S.S."/>
            <person name="Shirouzu T."/>
            <person name="Yoshinaga Y."/>
            <person name="Martin F.M."/>
            <person name="Grigoriev I.V."/>
            <person name="Hibbett D.S."/>
        </authorList>
    </citation>
    <scope>NUCLEOTIDE SEQUENCE [LARGE SCALE GENOMIC DNA]</scope>
    <source>
        <strain evidence="17 18">CBS 109695</strain>
    </source>
</reference>
<dbReference type="PROSITE" id="PS50280">
    <property type="entry name" value="SET"/>
    <property type="match status" value="1"/>
</dbReference>
<dbReference type="Pfam" id="PF02064">
    <property type="entry name" value="MAS20"/>
    <property type="match status" value="1"/>
</dbReference>
<comment type="similarity">
    <text evidence="2">Belongs to the Tom20 family.</text>
</comment>
<dbReference type="Gene3D" id="1.10.220.160">
    <property type="match status" value="1"/>
</dbReference>
<comment type="subcellular location">
    <subcellularLocation>
        <location evidence="1">Mitochondrion outer membrane</location>
        <topology evidence="1">Single-pass membrane protein</topology>
    </subcellularLocation>
</comment>
<dbReference type="InterPro" id="IPR023392">
    <property type="entry name" value="Tom20_dom_sf"/>
</dbReference>
<accession>A0A166CAV3</accession>
<evidence type="ECO:0000256" key="8">
    <source>
        <dbReference type="ARBA" id="ARBA00023128"/>
    </source>
</evidence>
<dbReference type="EMBL" id="KV417632">
    <property type="protein sequence ID" value="KZP13463.1"/>
    <property type="molecule type" value="Genomic_DNA"/>
</dbReference>
<dbReference type="Gene3D" id="6.10.140.2220">
    <property type="match status" value="1"/>
</dbReference>
<evidence type="ECO:0000256" key="10">
    <source>
        <dbReference type="ARBA" id="ARBA00042705"/>
    </source>
</evidence>
<feature type="compositionally biased region" description="Basic and acidic residues" evidence="14">
    <location>
        <begin position="415"/>
        <end position="433"/>
    </location>
</feature>
<organism evidence="17 18">
    <name type="scientific">Athelia psychrophila</name>
    <dbReference type="NCBI Taxonomy" id="1759441"/>
    <lineage>
        <taxon>Eukaryota</taxon>
        <taxon>Fungi</taxon>
        <taxon>Dikarya</taxon>
        <taxon>Basidiomycota</taxon>
        <taxon>Agaricomycotina</taxon>
        <taxon>Agaricomycetes</taxon>
        <taxon>Agaricomycetidae</taxon>
        <taxon>Atheliales</taxon>
        <taxon>Atheliaceae</taxon>
        <taxon>Athelia</taxon>
    </lineage>
</organism>
<proteinExistence type="inferred from homology"/>
<evidence type="ECO:0000259" key="16">
    <source>
        <dbReference type="PROSITE" id="PS50280"/>
    </source>
</evidence>
<dbReference type="GO" id="GO:0006605">
    <property type="term" value="P:protein targeting"/>
    <property type="evidence" value="ECO:0007669"/>
    <property type="project" value="InterPro"/>
</dbReference>
<dbReference type="InterPro" id="IPR046341">
    <property type="entry name" value="SET_dom_sf"/>
</dbReference>
<feature type="compositionally biased region" description="Basic and acidic residues" evidence="14">
    <location>
        <begin position="544"/>
        <end position="557"/>
    </location>
</feature>
<evidence type="ECO:0000256" key="9">
    <source>
        <dbReference type="ARBA" id="ARBA00023136"/>
    </source>
</evidence>
<gene>
    <name evidence="17" type="ORF">FIBSPDRAFT_797764</name>
</gene>
<dbReference type="AlphaFoldDB" id="A0A166CAV3"/>
<sequence>MSQSSGNSRTVLTVATISVIGGLAAYAVYFDYKRRNDVTFRKSLRKEKKKVDKSTAQTKEAESAAGAVKPEELRMVLEAVKSEEVPSSPEDKEQYFMAQVGMGEQICAQGPEHHLQAAMCFYRALRVYPSPVELIVIYQKTVPEAVFKIIMEMTNLDVKNRVEGYYEEFPPKSLNVKVETVDVPDGTGKTMRKKILTVLKDFKAGSVIYKEHPVTTVLDFDIQAKGTHCTHCLREIETDMAIASESDRLHAVYCSKDCQVKSKAQSQNLLFGSEPPIPLDLSPDMGPDAQADRVAAQVAFAQDINDKAKAVPLLVARFIARQVAGETTKMVPGGADTKAAMSDCPEADGGEYTLYDHIERLRYLECEAPEDEMKLLSNVLSTAVPGLEAFITEERHATLLGKMAYNSYGICTGGGRDDRPVAGERPEDQEKTRTPYGTSKQIGSGMYLVTAYASHSCAPSARPSFSNGTAELHLVASRDLKAGDEITVSYVDCTQHADESAAEARRRRRMELARGWRFACACARCAEEAVENPSSASEEAPQEDESKVEESVRRVEDGPDGVAAVREAEA</sequence>
<evidence type="ECO:0000313" key="17">
    <source>
        <dbReference type="EMBL" id="KZP13463.1"/>
    </source>
</evidence>
<dbReference type="OrthoDB" id="2154253at2759"/>
<name>A0A166CAV3_9AGAM</name>
<dbReference type="Proteomes" id="UP000076532">
    <property type="component" value="Unassembled WGS sequence"/>
</dbReference>
<keyword evidence="7 15" id="KW-1133">Transmembrane helix</keyword>
<evidence type="ECO:0000256" key="14">
    <source>
        <dbReference type="SAM" id="MobiDB-lite"/>
    </source>
</evidence>
<dbReference type="GO" id="GO:0030150">
    <property type="term" value="P:protein import into mitochondrial matrix"/>
    <property type="evidence" value="ECO:0007669"/>
    <property type="project" value="TreeGrafter"/>
</dbReference>
<keyword evidence="9 15" id="KW-0472">Membrane</keyword>
<feature type="region of interest" description="Disordered" evidence="14">
    <location>
        <begin position="530"/>
        <end position="570"/>
    </location>
</feature>
<keyword evidence="6" id="KW-0653">Protein transport</keyword>
<protein>
    <recommendedName>
        <fullName evidence="11">Mitochondrial import receptor subunit TOM20</fullName>
    </recommendedName>
    <alternativeName>
        <fullName evidence="10">Mitochondrial 20 kDa outer membrane protein</fullName>
    </alternativeName>
    <alternativeName>
        <fullName evidence="12">Mitochondrial import receptor subunit tom20</fullName>
    </alternativeName>
    <alternativeName>
        <fullName evidence="13">Translocase of outer membrane 20 kDa subunit</fullName>
    </alternativeName>
</protein>